<keyword evidence="1" id="KW-1133">Transmembrane helix</keyword>
<accession>A0A5B7D9Y9</accession>
<comment type="caution">
    <text evidence="2">The sequence shown here is derived from an EMBL/GenBank/DDBJ whole genome shotgun (WGS) entry which is preliminary data.</text>
</comment>
<keyword evidence="1" id="KW-0472">Membrane</keyword>
<keyword evidence="2" id="KW-0436">Ligase</keyword>
<gene>
    <name evidence="2" type="primary">CAB2</name>
    <name evidence="2" type="ORF">E2C01_010856</name>
</gene>
<dbReference type="EMBL" id="VSRR010000637">
    <property type="protein sequence ID" value="MPC17985.1"/>
    <property type="molecule type" value="Genomic_DNA"/>
</dbReference>
<proteinExistence type="predicted"/>
<dbReference type="GO" id="GO:0016874">
    <property type="term" value="F:ligase activity"/>
    <property type="evidence" value="ECO:0007669"/>
    <property type="project" value="UniProtKB-KW"/>
</dbReference>
<evidence type="ECO:0000313" key="3">
    <source>
        <dbReference type="Proteomes" id="UP000324222"/>
    </source>
</evidence>
<dbReference type="OrthoDB" id="70224at2759"/>
<dbReference type="AlphaFoldDB" id="A0A5B7D9Y9"/>
<dbReference type="Proteomes" id="UP000324222">
    <property type="component" value="Unassembled WGS sequence"/>
</dbReference>
<organism evidence="2 3">
    <name type="scientific">Portunus trituberculatus</name>
    <name type="common">Swimming crab</name>
    <name type="synonym">Neptunus trituberculatus</name>
    <dbReference type="NCBI Taxonomy" id="210409"/>
    <lineage>
        <taxon>Eukaryota</taxon>
        <taxon>Metazoa</taxon>
        <taxon>Ecdysozoa</taxon>
        <taxon>Arthropoda</taxon>
        <taxon>Crustacea</taxon>
        <taxon>Multicrustacea</taxon>
        <taxon>Malacostraca</taxon>
        <taxon>Eumalacostraca</taxon>
        <taxon>Eucarida</taxon>
        <taxon>Decapoda</taxon>
        <taxon>Pleocyemata</taxon>
        <taxon>Brachyura</taxon>
        <taxon>Eubrachyura</taxon>
        <taxon>Portunoidea</taxon>
        <taxon>Portunidae</taxon>
        <taxon>Portuninae</taxon>
        <taxon>Portunus</taxon>
    </lineage>
</organism>
<dbReference type="Gene3D" id="3.40.50.10300">
    <property type="entry name" value="CoaB-like"/>
    <property type="match status" value="1"/>
</dbReference>
<feature type="transmembrane region" description="Helical" evidence="1">
    <location>
        <begin position="6"/>
        <end position="30"/>
    </location>
</feature>
<protein>
    <submittedName>
        <fullName evidence="2">Phosphopantothenate--cysteine ligase CAB2</fullName>
    </submittedName>
</protein>
<evidence type="ECO:0000256" key="1">
    <source>
        <dbReference type="SAM" id="Phobius"/>
    </source>
</evidence>
<name>A0A5B7D9Y9_PORTR</name>
<sequence>MEETQYIRWSVWFEFCGIFLSNVAVMLLPAPTFPSVLNRRSILDTDGGLEVGIVNELDTASTASLPSRRPVTTLAPPCTETMEEWEEYFAQNPAPRGHIQNCAQMEAFCQHHVGHHPIALVTSGGTTVPLERNTVRSPRLQQYTAKGRLSS</sequence>
<dbReference type="InterPro" id="IPR035929">
    <property type="entry name" value="CoaB-like_sf"/>
</dbReference>
<keyword evidence="3" id="KW-1185">Reference proteome</keyword>
<evidence type="ECO:0000313" key="2">
    <source>
        <dbReference type="EMBL" id="MPC17985.1"/>
    </source>
</evidence>
<dbReference type="SUPFAM" id="SSF102645">
    <property type="entry name" value="CoaB-like"/>
    <property type="match status" value="1"/>
</dbReference>
<reference evidence="2 3" key="1">
    <citation type="submission" date="2019-05" db="EMBL/GenBank/DDBJ databases">
        <title>Another draft genome of Portunus trituberculatus and its Hox gene families provides insights of decapod evolution.</title>
        <authorList>
            <person name="Jeong J.-H."/>
            <person name="Song I."/>
            <person name="Kim S."/>
            <person name="Choi T."/>
            <person name="Kim D."/>
            <person name="Ryu S."/>
            <person name="Kim W."/>
        </authorList>
    </citation>
    <scope>NUCLEOTIDE SEQUENCE [LARGE SCALE GENOMIC DNA]</scope>
    <source>
        <tissue evidence="2">Muscle</tissue>
    </source>
</reference>
<keyword evidence="1" id="KW-0812">Transmembrane</keyword>